<dbReference type="InterPro" id="IPR003593">
    <property type="entry name" value="AAA+_ATPase"/>
</dbReference>
<protein>
    <submittedName>
        <fullName evidence="7">ABC transporter ATP-binding protein YlmA</fullName>
        <ecNumber evidence="7">3.6.3.-</ecNumber>
    </submittedName>
</protein>
<dbReference type="RefSeq" id="WP_338100318.1">
    <property type="nucleotide sequence ID" value="NZ_JAWDKD010000028.1"/>
</dbReference>
<dbReference type="PANTHER" id="PTHR42734:SF20">
    <property type="entry name" value="ABC-TYPE IRON(III)-SIDEROPHORE TRANSPORT SYSTEM, ATPASE COMPONENT"/>
    <property type="match status" value="1"/>
</dbReference>
<dbReference type="Gene3D" id="3.40.50.300">
    <property type="entry name" value="P-loop containing nucleotide triphosphate hydrolases"/>
    <property type="match status" value="1"/>
</dbReference>
<evidence type="ECO:0000256" key="4">
    <source>
        <dbReference type="ARBA" id="ARBA00022840"/>
    </source>
</evidence>
<evidence type="ECO:0000256" key="2">
    <source>
        <dbReference type="ARBA" id="ARBA00022448"/>
    </source>
</evidence>
<dbReference type="AlphaFoldDB" id="A0AAE4MKZ1"/>
<dbReference type="GO" id="GO:0055085">
    <property type="term" value="P:transmembrane transport"/>
    <property type="evidence" value="ECO:0007669"/>
    <property type="project" value="InterPro"/>
</dbReference>
<sequence length="273" mass="30108">MPKFESSETKDAGQEPVIDFQNVSVIKDGRLILDSIAIQIGADEHVAIIGPNGSGKSSLIKVMTREYYPIADAPGLSTKIMGDDVWNVFDLRKRLGIITTDLQNTCLRDTTVFDTVLSGYFSSVGIYDIFDVTLEMKVTVLEILNFLGIGHLAEQKMTKISSGEARKTLIARALVHDPKALILDEPTNSLDMKSIYQFRKTISKIAKAGKNIILVTHDLADIIPEISRVILIKDGKIFADGKKEDILTGENLTALFEVPVTVEKHGDYYAAFC</sequence>
<gene>
    <name evidence="7" type="primary">ylmA</name>
    <name evidence="7" type="ORF">MsAg5_17880</name>
</gene>
<feature type="domain" description="ABC transporter" evidence="6">
    <location>
        <begin position="18"/>
        <end position="259"/>
    </location>
</feature>
<keyword evidence="4 7" id="KW-0067">ATP-binding</keyword>
<comment type="caution">
    <text evidence="7">The sequence shown here is derived from an EMBL/GenBank/DDBJ whole genome shotgun (WGS) entry which is preliminary data.</text>
</comment>
<name>A0AAE4MKZ1_9EURY</name>
<dbReference type="EMBL" id="JAWDKD010000028">
    <property type="protein sequence ID" value="MDV0447871.1"/>
    <property type="molecule type" value="Genomic_DNA"/>
</dbReference>
<keyword evidence="7" id="KW-0378">Hydrolase</keyword>
<keyword evidence="2" id="KW-0813">Transport</keyword>
<dbReference type="GO" id="GO:0005524">
    <property type="term" value="F:ATP binding"/>
    <property type="evidence" value="ECO:0007669"/>
    <property type="project" value="UniProtKB-KW"/>
</dbReference>
<dbReference type="Pfam" id="PF00005">
    <property type="entry name" value="ABC_tran"/>
    <property type="match status" value="1"/>
</dbReference>
<dbReference type="PROSITE" id="PS50893">
    <property type="entry name" value="ABC_TRANSPORTER_2"/>
    <property type="match status" value="1"/>
</dbReference>
<comment type="function">
    <text evidence="5">Probably part of an ABC transporter complex. Responsible for energy coupling to the transport system.</text>
</comment>
<keyword evidence="3" id="KW-0547">Nucleotide-binding</keyword>
<evidence type="ECO:0000259" key="6">
    <source>
        <dbReference type="PROSITE" id="PS50893"/>
    </source>
</evidence>
<accession>A0AAE4MKZ1</accession>
<dbReference type="Proteomes" id="UP001271789">
    <property type="component" value="Unassembled WGS sequence"/>
</dbReference>
<evidence type="ECO:0000313" key="8">
    <source>
        <dbReference type="Proteomes" id="UP001271789"/>
    </source>
</evidence>
<dbReference type="InterPro" id="IPR027417">
    <property type="entry name" value="P-loop_NTPase"/>
</dbReference>
<proteinExistence type="predicted"/>
<dbReference type="InterPro" id="IPR015856">
    <property type="entry name" value="ABC_transpr_CbiO/EcfA_su"/>
</dbReference>
<dbReference type="PANTHER" id="PTHR42734">
    <property type="entry name" value="METAL TRANSPORT SYSTEM ATP-BINDING PROTEIN TM_0124-RELATED"/>
    <property type="match status" value="1"/>
</dbReference>
<organism evidence="7 8">
    <name type="scientific">Methanolapillus africanus</name>
    <dbReference type="NCBI Taxonomy" id="3028297"/>
    <lineage>
        <taxon>Archaea</taxon>
        <taxon>Methanobacteriati</taxon>
        <taxon>Methanobacteriota</taxon>
        <taxon>Stenosarchaea group</taxon>
        <taxon>Methanomicrobia</taxon>
        <taxon>Methanosarcinales</taxon>
        <taxon>Methanosarcinaceae</taxon>
        <taxon>Methanolapillus</taxon>
    </lineage>
</organism>
<dbReference type="CDD" id="cd03225">
    <property type="entry name" value="ABC_cobalt_CbiO_domain1"/>
    <property type="match status" value="1"/>
</dbReference>
<dbReference type="InterPro" id="IPR050153">
    <property type="entry name" value="Metal_Ion_Import_ABC"/>
</dbReference>
<evidence type="ECO:0000313" key="7">
    <source>
        <dbReference type="EMBL" id="MDV0447871.1"/>
    </source>
</evidence>
<evidence type="ECO:0000256" key="5">
    <source>
        <dbReference type="ARBA" id="ARBA00025157"/>
    </source>
</evidence>
<dbReference type="GO" id="GO:0016887">
    <property type="term" value="F:ATP hydrolysis activity"/>
    <property type="evidence" value="ECO:0007669"/>
    <property type="project" value="InterPro"/>
</dbReference>
<dbReference type="InterPro" id="IPR003439">
    <property type="entry name" value="ABC_transporter-like_ATP-bd"/>
</dbReference>
<comment type="subcellular location">
    <subcellularLocation>
        <location evidence="1">Cell membrane</location>
    </subcellularLocation>
</comment>
<reference evidence="7" key="1">
    <citation type="submission" date="2023-06" db="EMBL/GenBank/DDBJ databases">
        <title>Genome sequence of Methanosarcinaceae archaeon Ag5.</title>
        <authorList>
            <person name="Protasov E."/>
            <person name="Platt K."/>
            <person name="Poehlein A."/>
            <person name="Daniel R."/>
            <person name="Brune A."/>
        </authorList>
    </citation>
    <scope>NUCLEOTIDE SEQUENCE</scope>
    <source>
        <strain evidence="7">Ag5</strain>
    </source>
</reference>
<dbReference type="EC" id="3.6.3.-" evidence="7"/>
<evidence type="ECO:0000256" key="3">
    <source>
        <dbReference type="ARBA" id="ARBA00022741"/>
    </source>
</evidence>
<dbReference type="SMART" id="SM00382">
    <property type="entry name" value="AAA"/>
    <property type="match status" value="1"/>
</dbReference>
<dbReference type="GO" id="GO:0005886">
    <property type="term" value="C:plasma membrane"/>
    <property type="evidence" value="ECO:0007669"/>
    <property type="project" value="UniProtKB-SubCell"/>
</dbReference>
<dbReference type="SUPFAM" id="SSF52540">
    <property type="entry name" value="P-loop containing nucleoside triphosphate hydrolases"/>
    <property type="match status" value="1"/>
</dbReference>
<keyword evidence="8" id="KW-1185">Reference proteome</keyword>
<evidence type="ECO:0000256" key="1">
    <source>
        <dbReference type="ARBA" id="ARBA00004236"/>
    </source>
</evidence>